<evidence type="ECO:0000313" key="2">
    <source>
        <dbReference type="EMBL" id="KMS96105.1"/>
    </source>
</evidence>
<proteinExistence type="predicted"/>
<gene>
    <name evidence="2" type="ORF">BVRB_002170</name>
</gene>
<evidence type="ECO:0000313" key="3">
    <source>
        <dbReference type="Proteomes" id="UP000035740"/>
    </source>
</evidence>
<protein>
    <submittedName>
        <fullName evidence="2">Uncharacterized protein</fullName>
    </submittedName>
</protein>
<dbReference type="EMBL" id="KQ090411">
    <property type="protein sequence ID" value="KMS96105.1"/>
    <property type="molecule type" value="Genomic_DNA"/>
</dbReference>
<name>A0A0J8DZ15_BETVV</name>
<evidence type="ECO:0000256" key="1">
    <source>
        <dbReference type="SAM" id="MobiDB-lite"/>
    </source>
</evidence>
<dbReference type="Proteomes" id="UP000035740">
    <property type="component" value="Unassembled WGS sequence"/>
</dbReference>
<reference evidence="2 3" key="1">
    <citation type="journal article" date="2014" name="Nature">
        <title>The genome of the recently domesticated crop plant sugar beet (Beta vulgaris).</title>
        <authorList>
            <person name="Dohm J.C."/>
            <person name="Minoche A.E."/>
            <person name="Holtgrawe D."/>
            <person name="Capella-Gutierrez S."/>
            <person name="Zakrzewski F."/>
            <person name="Tafer H."/>
            <person name="Rupp O."/>
            <person name="Sorensen T.R."/>
            <person name="Stracke R."/>
            <person name="Reinhardt R."/>
            <person name="Goesmann A."/>
            <person name="Kraft T."/>
            <person name="Schulz B."/>
            <person name="Stadler P.F."/>
            <person name="Schmidt T."/>
            <person name="Gabaldon T."/>
            <person name="Lehrach H."/>
            <person name="Weisshaar B."/>
            <person name="Himmelbauer H."/>
        </authorList>
    </citation>
    <scope>NUCLEOTIDE SEQUENCE [LARGE SCALE GENOMIC DNA]</scope>
    <source>
        <tissue evidence="2">Taproot</tissue>
    </source>
</reference>
<feature type="compositionally biased region" description="Polar residues" evidence="1">
    <location>
        <begin position="1"/>
        <end position="11"/>
    </location>
</feature>
<keyword evidence="3" id="KW-1185">Reference proteome</keyword>
<feature type="compositionally biased region" description="Acidic residues" evidence="1">
    <location>
        <begin position="15"/>
        <end position="25"/>
    </location>
</feature>
<sequence>MASEWNLNDAWSPSDYDESDTDIAPELEGGNMERLGFQLDINEGPPVSLGNNEEVNAPHHKLRNRLSSNNKSQVLLFLLNIAKEGKL</sequence>
<feature type="region of interest" description="Disordered" evidence="1">
    <location>
        <begin position="1"/>
        <end position="29"/>
    </location>
</feature>
<dbReference type="Gramene" id="KMS96105">
    <property type="protein sequence ID" value="KMS96105"/>
    <property type="gene ID" value="BVRB_002170"/>
</dbReference>
<accession>A0A0J8DZ15</accession>
<organism evidence="2 3">
    <name type="scientific">Beta vulgaris subsp. vulgaris</name>
    <name type="common">Beet</name>
    <dbReference type="NCBI Taxonomy" id="3555"/>
    <lineage>
        <taxon>Eukaryota</taxon>
        <taxon>Viridiplantae</taxon>
        <taxon>Streptophyta</taxon>
        <taxon>Embryophyta</taxon>
        <taxon>Tracheophyta</taxon>
        <taxon>Spermatophyta</taxon>
        <taxon>Magnoliopsida</taxon>
        <taxon>eudicotyledons</taxon>
        <taxon>Gunneridae</taxon>
        <taxon>Pentapetalae</taxon>
        <taxon>Caryophyllales</taxon>
        <taxon>Chenopodiaceae</taxon>
        <taxon>Betoideae</taxon>
        <taxon>Beta</taxon>
    </lineage>
</organism>
<dbReference type="AlphaFoldDB" id="A0A0J8DZ15"/>